<dbReference type="PANTHER" id="PTHR31078">
    <property type="entry name" value="CILIA- AND FLAGELLA-ASSOCIATED PROTEIN 300"/>
    <property type="match status" value="1"/>
</dbReference>
<dbReference type="Pfam" id="PF14926">
    <property type="entry name" value="CFAP300"/>
    <property type="match status" value="1"/>
</dbReference>
<evidence type="ECO:0000256" key="2">
    <source>
        <dbReference type="ARBA" id="ARBA00004430"/>
    </source>
</evidence>
<sequence>MIQNFVFNEPFHQYHKYLLAEAFFKNNEVSKYLKIWDGKYSFSEQGIVANEVEINQIPCTVLSMEFFERLKNPENNIVYNSGSIRQKCEEQIDGIFVSDNLRKMLLDEESNEFRLFSKTERTEFIFKIFQMLILGGEYCQYEEQLEPYLECTKKIYKDLVRVHKLEDTNTPTISTMILEVIAKRDEPYFPKAPTHKQNIGFLLIDRNTREITTLLHQFGT</sequence>
<protein>
    <recommendedName>
        <fullName evidence="4">Cilia- and flagella-associated protein 300</fullName>
    </recommendedName>
</protein>
<reference evidence="9" key="1">
    <citation type="submission" date="2025-08" db="UniProtKB">
        <authorList>
            <consortium name="RefSeq"/>
        </authorList>
    </citation>
    <scope>IDENTIFICATION</scope>
    <source>
        <strain evidence="9">USDA-PBARC FA_bdor</strain>
        <tissue evidence="9">Whole organism</tissue>
    </source>
</reference>
<keyword evidence="7" id="KW-0966">Cell projection</keyword>
<name>A0A9R1SVW3_9HYME</name>
<evidence type="ECO:0000256" key="7">
    <source>
        <dbReference type="ARBA" id="ARBA00023273"/>
    </source>
</evidence>
<proteinExistence type="inferred from homology"/>
<keyword evidence="5" id="KW-0963">Cytoplasm</keyword>
<comment type="subcellular location">
    <subcellularLocation>
        <location evidence="2">Cytoplasm</location>
        <location evidence="2">Cytoskeleton</location>
        <location evidence="2">Cilium axoneme</location>
    </subcellularLocation>
</comment>
<gene>
    <name evidence="9" type="primary">LOC105263547</name>
</gene>
<comment type="function">
    <text evidence="1">Cilium- and flagellum-specific protein that plays a role in axonemal structure organization and motility. May play a role in outer and inner dynein arm assembly.</text>
</comment>
<dbReference type="OrthoDB" id="10259249at2759"/>
<comment type="similarity">
    <text evidence="3">Belongs to the CFAP300 family.</text>
</comment>
<evidence type="ECO:0000256" key="6">
    <source>
        <dbReference type="ARBA" id="ARBA00023212"/>
    </source>
</evidence>
<keyword evidence="8" id="KW-1185">Reference proteome</keyword>
<organism evidence="8 9">
    <name type="scientific">Fopius arisanus</name>
    <dbReference type="NCBI Taxonomy" id="64838"/>
    <lineage>
        <taxon>Eukaryota</taxon>
        <taxon>Metazoa</taxon>
        <taxon>Ecdysozoa</taxon>
        <taxon>Arthropoda</taxon>
        <taxon>Hexapoda</taxon>
        <taxon>Insecta</taxon>
        <taxon>Pterygota</taxon>
        <taxon>Neoptera</taxon>
        <taxon>Endopterygota</taxon>
        <taxon>Hymenoptera</taxon>
        <taxon>Apocrita</taxon>
        <taxon>Ichneumonoidea</taxon>
        <taxon>Braconidae</taxon>
        <taxon>Opiinae</taxon>
        <taxon>Fopius</taxon>
    </lineage>
</organism>
<evidence type="ECO:0000256" key="3">
    <source>
        <dbReference type="ARBA" id="ARBA00009205"/>
    </source>
</evidence>
<evidence type="ECO:0000256" key="5">
    <source>
        <dbReference type="ARBA" id="ARBA00022490"/>
    </source>
</evidence>
<accession>A0A9R1SVW3</accession>
<dbReference type="AlphaFoldDB" id="A0A9R1SVW3"/>
<evidence type="ECO:0000256" key="4">
    <source>
        <dbReference type="ARBA" id="ARBA00022174"/>
    </source>
</evidence>
<dbReference type="InterPro" id="IPR029416">
    <property type="entry name" value="CFAP300"/>
</dbReference>
<evidence type="ECO:0000256" key="1">
    <source>
        <dbReference type="ARBA" id="ARBA00002404"/>
    </source>
</evidence>
<dbReference type="GeneID" id="105263547"/>
<keyword evidence="6" id="KW-0206">Cytoskeleton</keyword>
<dbReference type="GO" id="GO:0005930">
    <property type="term" value="C:axoneme"/>
    <property type="evidence" value="ECO:0007669"/>
    <property type="project" value="UniProtKB-SubCell"/>
</dbReference>
<evidence type="ECO:0000313" key="9">
    <source>
        <dbReference type="RefSeq" id="XP_011298112.1"/>
    </source>
</evidence>
<dbReference type="Proteomes" id="UP000694866">
    <property type="component" value="Unplaced"/>
</dbReference>
<dbReference type="RefSeq" id="XP_011298112.1">
    <property type="nucleotide sequence ID" value="XM_011299810.1"/>
</dbReference>
<dbReference type="PANTHER" id="PTHR31078:SF1">
    <property type="entry name" value="CILIA- AND FLAGELLA-ASSOCIATED PROTEIN 300"/>
    <property type="match status" value="1"/>
</dbReference>
<evidence type="ECO:0000313" key="8">
    <source>
        <dbReference type="Proteomes" id="UP000694866"/>
    </source>
</evidence>